<dbReference type="SUPFAM" id="SSF48317">
    <property type="entry name" value="Acid phosphatase/Vanadium-dependent haloperoxidase"/>
    <property type="match status" value="1"/>
</dbReference>
<sequence length="569" mass="63016">MYKFFRYILGKIMTAYPPVRDFAERLNQANEIRDLTRDDASNDFSTEQPPTNDDEARFKQLGLPGFASFTKALGHQDNGLVQEQSFNSLLTAIQEGTQIAFEGVQLGGGIRKLANPLNAFSFQLIGNDSHGARMAAAPSFSSRNSAVDLVERYWMALCRDIPFDQYFLSPLIADACEDLNNLGFEQEFGFTCTPQTIFRGPYTGCDIGPHVSQFLLQDFDFGNQPIRQLQRYPQEGLDYLTDFDGWFQVNNGNIDPTGTDFLVGERRIITLRDAGQWVHIDFPYQSALWSTIILLGLGAEISEASPYANGDIRSSEPFGSLGGPDVTIQPALAAVYALKHAWFQKWCVHRRLRPEVYAQRLELFRRGLLEPTASDPLNNGLFNQLFGAGADVWRQTQVLERILEHNKMQNQVNFRTDPEGTWLLPIAFPEGSPTHPAYPGGHSAFVAAAATTAKALFQDAPFPNPVIPTSNGQGLVPYTGPALTIHGELNKLIANITLFRDGAGMHWRTDGTASGINTPPDRMGVGIPTGGNLLGEMLAVSMLRDIKRTYREELGLFKFQGLDGGPIEI</sequence>
<name>A8ZQX6_ACAM1</name>
<keyword evidence="2" id="KW-0614">Plasmid</keyword>
<dbReference type="InterPro" id="IPR016119">
    <property type="entry name" value="Br/Cl_peroxidase_C"/>
</dbReference>
<dbReference type="InterPro" id="IPR036938">
    <property type="entry name" value="PAP2/HPO_sf"/>
</dbReference>
<dbReference type="KEGG" id="amr:AM1_H0062"/>
<organism evidence="2 3">
    <name type="scientific">Acaryochloris marina (strain MBIC 11017)</name>
    <dbReference type="NCBI Taxonomy" id="329726"/>
    <lineage>
        <taxon>Bacteria</taxon>
        <taxon>Bacillati</taxon>
        <taxon>Cyanobacteriota</taxon>
        <taxon>Cyanophyceae</taxon>
        <taxon>Acaryochloridales</taxon>
        <taxon>Acaryochloridaceae</taxon>
        <taxon>Acaryochloris</taxon>
    </lineage>
</organism>
<dbReference type="EMBL" id="CP000845">
    <property type="protein sequence ID" value="ABW33412.1"/>
    <property type="molecule type" value="Genomic_DNA"/>
</dbReference>
<protein>
    <submittedName>
        <fullName evidence="2">PAP2 superfamily domain protein</fullName>
    </submittedName>
</protein>
<gene>
    <name evidence="2" type="ordered locus">AM1_H0062</name>
</gene>
<geneLocation type="plasmid" evidence="2 3">
    <name>pREB8</name>
</geneLocation>
<dbReference type="Proteomes" id="UP000000268">
    <property type="component" value="Plasmid pREB8"/>
</dbReference>
<proteinExistence type="predicted"/>
<dbReference type="GO" id="GO:0004601">
    <property type="term" value="F:peroxidase activity"/>
    <property type="evidence" value="ECO:0007669"/>
    <property type="project" value="InterPro"/>
</dbReference>
<keyword evidence="3" id="KW-1185">Reference proteome</keyword>
<feature type="region of interest" description="Disordered" evidence="1">
    <location>
        <begin position="33"/>
        <end position="54"/>
    </location>
</feature>
<feature type="compositionally biased region" description="Polar residues" evidence="1">
    <location>
        <begin position="42"/>
        <end position="51"/>
    </location>
</feature>
<dbReference type="HOGENOM" id="CLU_502237_0_0_3"/>
<dbReference type="Gene3D" id="1.10.606.10">
    <property type="entry name" value="Vanadium-containing Chloroperoxidase, domain 2"/>
    <property type="match status" value="1"/>
</dbReference>
<evidence type="ECO:0000256" key="1">
    <source>
        <dbReference type="SAM" id="MobiDB-lite"/>
    </source>
</evidence>
<reference evidence="2 3" key="1">
    <citation type="journal article" date="2008" name="Proc. Natl. Acad. Sci. U.S.A.">
        <title>Niche adaptation and genome expansion in the chlorophyll d-producing cyanobacterium Acaryochloris marina.</title>
        <authorList>
            <person name="Swingley W.D."/>
            <person name="Chen M."/>
            <person name="Cheung P.C."/>
            <person name="Conrad A.L."/>
            <person name="Dejesa L.C."/>
            <person name="Hao J."/>
            <person name="Honchak B.M."/>
            <person name="Karbach L.E."/>
            <person name="Kurdoglu A."/>
            <person name="Lahiri S."/>
            <person name="Mastrian S.D."/>
            <person name="Miyashita H."/>
            <person name="Page L."/>
            <person name="Ramakrishna P."/>
            <person name="Satoh S."/>
            <person name="Sattley W.M."/>
            <person name="Shimada Y."/>
            <person name="Taylor H.L."/>
            <person name="Tomo T."/>
            <person name="Tsuchiya T."/>
            <person name="Wang Z.T."/>
            <person name="Raymond J."/>
            <person name="Mimuro M."/>
            <person name="Blankenship R.E."/>
            <person name="Touchman J.W."/>
        </authorList>
    </citation>
    <scope>NUCLEOTIDE SEQUENCE [LARGE SCALE GENOMIC DNA]</scope>
    <source>
        <strain evidence="3">MBIC 11017</strain>
        <plasmid evidence="3">Plasmid pREB8</plasmid>
    </source>
</reference>
<accession>A8ZQX6</accession>
<evidence type="ECO:0000313" key="2">
    <source>
        <dbReference type="EMBL" id="ABW33412.1"/>
    </source>
</evidence>
<evidence type="ECO:0000313" key="3">
    <source>
        <dbReference type="Proteomes" id="UP000000268"/>
    </source>
</evidence>
<dbReference type="AlphaFoldDB" id="A8ZQX6"/>